<proteinExistence type="predicted"/>
<dbReference type="EMBL" id="CAUYUJ010002468">
    <property type="protein sequence ID" value="CAK0800915.1"/>
    <property type="molecule type" value="Genomic_DNA"/>
</dbReference>
<sequence>MSFLFFGCPARTSRMEKALQACGDTITQMIGQFLGGQSNHKHTQITSALSNLKKMLLQHDLAYELVIPAKSLNCHFQNRHGIGVDSDAVHKLLNMIISIGFDIEKTRESVCFEVSKDPSKFKKQVEFNKTLATSSSGGLADVNPADCKYLTVAGSHTLQLLRCIIFGCTSENEHITDQTGKIVQEKAFAFCDSLRKPCTEGYTWFVIRAEVEEAFPELPTLFVEGGNADHGTSTTQSKIQALLQVHGMGQRNLLSCQSYKWKEIEQAMEKTKPHLRGQVGDMIEFLKVYSGGDNAPLLLDVAAYAKCVGDKMRDVHGTTFKMLSQVPFLQGPTFIGACVKACMVCPAQYAKNGVSKLISSSDFSSLSQPASKLKADALEICTATEVAEAWLSKVPGIDPGVSARLIGDMQVRSIMTCLKKKSKPTKNYETLNEVHAQFMVDARAAQPQCMEVKPTPIEAEAEEDINERKAASAGVVQFSKGGTLSDRVMQNNGLVVGKRVWHKTDHKTARVIQNLESGKATLVSQEWWDEDMRRRKQKTSSTPVEKMEL</sequence>
<reference evidence="1" key="1">
    <citation type="submission" date="2023-10" db="EMBL/GenBank/DDBJ databases">
        <authorList>
            <person name="Chen Y."/>
            <person name="Shah S."/>
            <person name="Dougan E. K."/>
            <person name="Thang M."/>
            <person name="Chan C."/>
        </authorList>
    </citation>
    <scope>NUCLEOTIDE SEQUENCE [LARGE SCALE GENOMIC DNA]</scope>
</reference>
<comment type="caution">
    <text evidence="1">The sequence shown here is derived from an EMBL/GenBank/DDBJ whole genome shotgun (WGS) entry which is preliminary data.</text>
</comment>
<keyword evidence="2" id="KW-1185">Reference proteome</keyword>
<dbReference type="Proteomes" id="UP001189429">
    <property type="component" value="Unassembled WGS sequence"/>
</dbReference>
<name>A0ABN9Q5B1_9DINO</name>
<gene>
    <name evidence="1" type="ORF">PCOR1329_LOCUS8941</name>
</gene>
<accession>A0ABN9Q5B1</accession>
<organism evidence="1 2">
    <name type="scientific">Prorocentrum cordatum</name>
    <dbReference type="NCBI Taxonomy" id="2364126"/>
    <lineage>
        <taxon>Eukaryota</taxon>
        <taxon>Sar</taxon>
        <taxon>Alveolata</taxon>
        <taxon>Dinophyceae</taxon>
        <taxon>Prorocentrales</taxon>
        <taxon>Prorocentraceae</taxon>
        <taxon>Prorocentrum</taxon>
    </lineage>
</organism>
<feature type="non-terminal residue" evidence="1">
    <location>
        <position position="549"/>
    </location>
</feature>
<evidence type="ECO:0008006" key="3">
    <source>
        <dbReference type="Google" id="ProtNLM"/>
    </source>
</evidence>
<evidence type="ECO:0000313" key="1">
    <source>
        <dbReference type="EMBL" id="CAK0800915.1"/>
    </source>
</evidence>
<evidence type="ECO:0000313" key="2">
    <source>
        <dbReference type="Proteomes" id="UP001189429"/>
    </source>
</evidence>
<protein>
    <recommendedName>
        <fullName evidence="3">BRCT domain-containing protein</fullName>
    </recommendedName>
</protein>